<dbReference type="EMBL" id="JAOQIO010000115">
    <property type="protein sequence ID" value="MCU6797279.1"/>
    <property type="molecule type" value="Genomic_DNA"/>
</dbReference>
<gene>
    <name evidence="2" type="ORF">OB236_34635</name>
</gene>
<dbReference type="InterPro" id="IPR010368">
    <property type="entry name" value="Com_YlbF"/>
</dbReference>
<dbReference type="Gene3D" id="1.20.1500.10">
    <property type="entry name" value="YheA/YmcA-like"/>
    <property type="match status" value="1"/>
</dbReference>
<evidence type="ECO:0000256" key="1">
    <source>
        <dbReference type="HAMAP-Rule" id="MF_01526"/>
    </source>
</evidence>
<organism evidence="2 3">
    <name type="scientific">Paenibacillus baimaensis</name>
    <dbReference type="NCBI Taxonomy" id="2982185"/>
    <lineage>
        <taxon>Bacteria</taxon>
        <taxon>Bacillati</taxon>
        <taxon>Bacillota</taxon>
        <taxon>Bacilli</taxon>
        <taxon>Bacillales</taxon>
        <taxon>Paenibacillaceae</taxon>
        <taxon>Paenibacillus</taxon>
    </lineage>
</organism>
<name>A0ABT2URL1_9BACL</name>
<comment type="similarity">
    <text evidence="1">Belongs to the UPF0342 family.</text>
</comment>
<dbReference type="SUPFAM" id="SSF158622">
    <property type="entry name" value="YheA/YmcA-like"/>
    <property type="match status" value="1"/>
</dbReference>
<reference evidence="2 3" key="1">
    <citation type="submission" date="2022-09" db="EMBL/GenBank/DDBJ databases">
        <authorList>
            <person name="Han X.L."/>
            <person name="Wang Q."/>
            <person name="Lu T."/>
        </authorList>
    </citation>
    <scope>NUCLEOTIDE SEQUENCE [LARGE SCALE GENOMIC DNA]</scope>
    <source>
        <strain evidence="2 3">WQ 127069</strain>
    </source>
</reference>
<dbReference type="InterPro" id="IPR023378">
    <property type="entry name" value="YheA/YmcA-like_dom_sf"/>
</dbReference>
<protein>
    <recommendedName>
        <fullName evidence="1">UPF0342 protein OB236_34635</fullName>
    </recommendedName>
</protein>
<evidence type="ECO:0000313" key="3">
    <source>
        <dbReference type="Proteomes" id="UP001652445"/>
    </source>
</evidence>
<comment type="caution">
    <text evidence="2">The sequence shown here is derived from an EMBL/GenBank/DDBJ whole genome shotgun (WGS) entry which is preliminary data.</text>
</comment>
<proteinExistence type="inferred from homology"/>
<keyword evidence="3" id="KW-1185">Reference proteome</keyword>
<accession>A0ABT2URL1</accession>
<evidence type="ECO:0000313" key="2">
    <source>
        <dbReference type="EMBL" id="MCU6797279.1"/>
    </source>
</evidence>
<dbReference type="Pfam" id="PF06133">
    <property type="entry name" value="Com_YlbF"/>
    <property type="match status" value="1"/>
</dbReference>
<dbReference type="HAMAP" id="MF_01526">
    <property type="entry name" value="UPF0342"/>
    <property type="match status" value="1"/>
</dbReference>
<dbReference type="Proteomes" id="UP001652445">
    <property type="component" value="Unassembled WGS sequence"/>
</dbReference>
<sequence>MNVYDKAHELARALRESNELKELQLLNNQIQSDTDSKRMLDGFRQKQAELQQKMMSGEMPAPEEMQQMEKLYEVINMNPALRGIFDAERRLSVVMEDIHRIISEPLQEAMRS</sequence>
<dbReference type="RefSeq" id="WP_262688090.1">
    <property type="nucleotide sequence ID" value="NZ_JAOQIO010000115.1"/>
</dbReference>